<evidence type="ECO:0000313" key="3">
    <source>
        <dbReference type="Proteomes" id="UP001187315"/>
    </source>
</evidence>
<reference evidence="2" key="1">
    <citation type="submission" date="2023-08" db="EMBL/GenBank/DDBJ databases">
        <title>Pelteobagrus vachellii genome.</title>
        <authorList>
            <person name="Liu H."/>
        </authorList>
    </citation>
    <scope>NUCLEOTIDE SEQUENCE</scope>
    <source>
        <strain evidence="2">PRFRI_2022a</strain>
        <tissue evidence="2">Muscle</tissue>
    </source>
</reference>
<gene>
    <name evidence="2" type="ORF">Q7C36_006575</name>
</gene>
<evidence type="ECO:0000313" key="2">
    <source>
        <dbReference type="EMBL" id="KAK2854706.1"/>
    </source>
</evidence>
<dbReference type="AlphaFoldDB" id="A0AA88T5I5"/>
<name>A0AA88T5I5_TACVA</name>
<feature type="region of interest" description="Disordered" evidence="1">
    <location>
        <begin position="1"/>
        <end position="40"/>
    </location>
</feature>
<keyword evidence="3" id="KW-1185">Reference proteome</keyword>
<dbReference type="EMBL" id="JAVHJS010000006">
    <property type="protein sequence ID" value="KAK2854706.1"/>
    <property type="molecule type" value="Genomic_DNA"/>
</dbReference>
<feature type="compositionally biased region" description="Basic and acidic residues" evidence="1">
    <location>
        <begin position="27"/>
        <end position="40"/>
    </location>
</feature>
<sequence length="84" mass="9029">MQEKEQKEEKGNKESGPPVTAHCLSDGLRHSEREGGGQCERSDLSAAVVKGYFLDPTVQHLPVFSGSTTTAALYTLLSASKHQA</sequence>
<dbReference type="Proteomes" id="UP001187315">
    <property type="component" value="Unassembled WGS sequence"/>
</dbReference>
<protein>
    <submittedName>
        <fullName evidence="2">Uncharacterized protein</fullName>
    </submittedName>
</protein>
<proteinExistence type="predicted"/>
<accession>A0AA88T5I5</accession>
<feature type="compositionally biased region" description="Basic and acidic residues" evidence="1">
    <location>
        <begin position="1"/>
        <end position="13"/>
    </location>
</feature>
<organism evidence="2 3">
    <name type="scientific">Tachysurus vachellii</name>
    <name type="common">Darkbarbel catfish</name>
    <name type="synonym">Pelteobagrus vachellii</name>
    <dbReference type="NCBI Taxonomy" id="175792"/>
    <lineage>
        <taxon>Eukaryota</taxon>
        <taxon>Metazoa</taxon>
        <taxon>Chordata</taxon>
        <taxon>Craniata</taxon>
        <taxon>Vertebrata</taxon>
        <taxon>Euteleostomi</taxon>
        <taxon>Actinopterygii</taxon>
        <taxon>Neopterygii</taxon>
        <taxon>Teleostei</taxon>
        <taxon>Ostariophysi</taxon>
        <taxon>Siluriformes</taxon>
        <taxon>Bagridae</taxon>
        <taxon>Tachysurus</taxon>
    </lineage>
</organism>
<comment type="caution">
    <text evidence="2">The sequence shown here is derived from an EMBL/GenBank/DDBJ whole genome shotgun (WGS) entry which is preliminary data.</text>
</comment>
<evidence type="ECO:0000256" key="1">
    <source>
        <dbReference type="SAM" id="MobiDB-lite"/>
    </source>
</evidence>